<proteinExistence type="predicted"/>
<reference evidence="1" key="1">
    <citation type="journal article" date="2020" name="Nature">
        <title>Giant virus diversity and host interactions through global metagenomics.</title>
        <authorList>
            <person name="Schulz F."/>
            <person name="Roux S."/>
            <person name="Paez-Espino D."/>
            <person name="Jungbluth S."/>
            <person name="Walsh D.A."/>
            <person name="Denef V.J."/>
            <person name="McMahon K.D."/>
            <person name="Konstantinidis K.T."/>
            <person name="Eloe-Fadrosh E.A."/>
            <person name="Kyrpides N.C."/>
            <person name="Woyke T."/>
        </authorList>
    </citation>
    <scope>NUCLEOTIDE SEQUENCE</scope>
    <source>
        <strain evidence="1">GVMAG-M-3300023184-88</strain>
    </source>
</reference>
<evidence type="ECO:0000313" key="1">
    <source>
        <dbReference type="EMBL" id="QHT92293.1"/>
    </source>
</evidence>
<name>A0A6C0ILA2_9ZZZZ</name>
<dbReference type="EMBL" id="MN740182">
    <property type="protein sequence ID" value="QHT92293.1"/>
    <property type="molecule type" value="Genomic_DNA"/>
</dbReference>
<dbReference type="AlphaFoldDB" id="A0A6C0ILA2"/>
<organism evidence="1">
    <name type="scientific">viral metagenome</name>
    <dbReference type="NCBI Taxonomy" id="1070528"/>
    <lineage>
        <taxon>unclassified sequences</taxon>
        <taxon>metagenomes</taxon>
        <taxon>organismal metagenomes</taxon>
    </lineage>
</organism>
<protein>
    <submittedName>
        <fullName evidence="1">Uncharacterized protein</fullName>
    </submittedName>
</protein>
<sequence>MASQLLYQLATHTAVPLLSSSISRLYTYWYTPSETSVRAETCPTNAEQELDAIHMDRLLKWMHIIFDSDAHSNAHSALTPGQESHKEYKKELYSIYVGIVSDYKQYQQWKHYNRTLWLMSSYRKKNTKALAAKILGDIKSFHDGLKMFALFSKS</sequence>
<accession>A0A6C0ILA2</accession>